<dbReference type="Pfam" id="PF00589">
    <property type="entry name" value="Phage_integrase"/>
    <property type="match status" value="1"/>
</dbReference>
<name>A0A842J2M9_9BACT</name>
<accession>A0A842J2M9</accession>
<evidence type="ECO:0000259" key="6">
    <source>
        <dbReference type="PROSITE" id="PS51898"/>
    </source>
</evidence>
<gene>
    <name evidence="8" type="ORF">H7R39_00750</name>
</gene>
<dbReference type="Proteomes" id="UP000552683">
    <property type="component" value="Unassembled WGS sequence"/>
</dbReference>
<dbReference type="InterPro" id="IPR002104">
    <property type="entry name" value="Integrase_catalytic"/>
</dbReference>
<comment type="similarity">
    <text evidence="1">Belongs to the 'phage' integrase family.</text>
</comment>
<organism evidence="8 9">
    <name type="scientific">Campylobacter massiliensis</name>
    <dbReference type="NCBI Taxonomy" id="2762557"/>
    <lineage>
        <taxon>Bacteria</taxon>
        <taxon>Pseudomonadati</taxon>
        <taxon>Campylobacterota</taxon>
        <taxon>Epsilonproteobacteria</taxon>
        <taxon>Campylobacterales</taxon>
        <taxon>Campylobacteraceae</taxon>
        <taxon>Campylobacter</taxon>
    </lineage>
</organism>
<feature type="domain" description="Core-binding (CB)" evidence="7">
    <location>
        <begin position="105"/>
        <end position="185"/>
    </location>
</feature>
<reference evidence="8 9" key="1">
    <citation type="submission" date="2020-08" db="EMBL/GenBank/DDBJ databases">
        <title>Complete genome and description of Campylobacter massiliensis Marseille-Q3452 sp. nov.</title>
        <authorList>
            <person name="Antezack A."/>
        </authorList>
    </citation>
    <scope>NUCLEOTIDE SEQUENCE [LARGE SCALE GENOMIC DNA]</scope>
    <source>
        <strain evidence="8 9">Marseille-Q3452</strain>
    </source>
</reference>
<dbReference type="InterPro" id="IPR044068">
    <property type="entry name" value="CB"/>
</dbReference>
<sequence length="414" mass="47539">MARIVKPLTDKQIKEAKPKDKDYKLTDGDGLGLIVSKTGRKRWVFSFISPDSGKPNSTGLGNYPTLSLAEAREKRTELKKLVMNGADPITDKKRAKAQRISDHNRSFEKVFSEWLEIEAKNVLPQTLKTKRGRIENHVMPFLKDRGIKSITHGEIASILKEVSKTTPQTAEIINQILNRVFLFAVSSGYAEINIMANIDAKTLIPKTKVEHYAKLTEREDLKAFFNAIYDYPHFETIKNAMKLCLHLPLRAAPLSRLKWQYVDFEKRLLTIPRAEQKIKRSEIGDFKLPISDEVMRILQDQAKLSRAYEHIFINSHFTDHIHKDTATNAIKGFNFRDRQTGRVVTLHSLRGIFTTQAFNNMQKHGVSKEAIKKALDHLHGDKVDLSYSEKADFLDELKILLDWWSGYILEIKDN</sequence>
<dbReference type="PANTHER" id="PTHR30629">
    <property type="entry name" value="PROPHAGE INTEGRASE"/>
    <property type="match status" value="1"/>
</dbReference>
<dbReference type="GO" id="GO:0015074">
    <property type="term" value="P:DNA integration"/>
    <property type="evidence" value="ECO:0007669"/>
    <property type="project" value="UniProtKB-KW"/>
</dbReference>
<keyword evidence="3 5" id="KW-0238">DNA-binding</keyword>
<dbReference type="RefSeq" id="WP_185897539.1">
    <property type="nucleotide sequence ID" value="NZ_JACLZK010000001.1"/>
</dbReference>
<dbReference type="InterPro" id="IPR038488">
    <property type="entry name" value="Integrase_DNA-bd_sf"/>
</dbReference>
<dbReference type="Pfam" id="PF13356">
    <property type="entry name" value="Arm-DNA-bind_3"/>
    <property type="match status" value="1"/>
</dbReference>
<dbReference type="InterPro" id="IPR053876">
    <property type="entry name" value="Phage_int_M"/>
</dbReference>
<keyword evidence="9" id="KW-1185">Reference proteome</keyword>
<evidence type="ECO:0000256" key="4">
    <source>
        <dbReference type="ARBA" id="ARBA00023172"/>
    </source>
</evidence>
<protein>
    <submittedName>
        <fullName evidence="8">Integrase arm-type DNA-binding domain-containing protein</fullName>
    </submittedName>
</protein>
<keyword evidence="2" id="KW-0229">DNA integration</keyword>
<keyword evidence="4" id="KW-0233">DNA recombination</keyword>
<feature type="domain" description="Tyr recombinase" evidence="6">
    <location>
        <begin position="210"/>
        <end position="402"/>
    </location>
</feature>
<dbReference type="InterPro" id="IPR011010">
    <property type="entry name" value="DNA_brk_join_enz"/>
</dbReference>
<dbReference type="PROSITE" id="PS51898">
    <property type="entry name" value="TYR_RECOMBINASE"/>
    <property type="match status" value="1"/>
</dbReference>
<dbReference type="Gene3D" id="1.10.150.130">
    <property type="match status" value="1"/>
</dbReference>
<dbReference type="GO" id="GO:0006310">
    <property type="term" value="P:DNA recombination"/>
    <property type="evidence" value="ECO:0007669"/>
    <property type="project" value="UniProtKB-KW"/>
</dbReference>
<dbReference type="InterPro" id="IPR050808">
    <property type="entry name" value="Phage_Integrase"/>
</dbReference>
<evidence type="ECO:0000256" key="1">
    <source>
        <dbReference type="ARBA" id="ARBA00008857"/>
    </source>
</evidence>
<dbReference type="Gene3D" id="3.30.160.390">
    <property type="entry name" value="Integrase, DNA-binding domain"/>
    <property type="match status" value="1"/>
</dbReference>
<dbReference type="PANTHER" id="PTHR30629:SF2">
    <property type="entry name" value="PROPHAGE INTEGRASE INTS-RELATED"/>
    <property type="match status" value="1"/>
</dbReference>
<evidence type="ECO:0000313" key="9">
    <source>
        <dbReference type="Proteomes" id="UP000552683"/>
    </source>
</evidence>
<dbReference type="GO" id="GO:0003677">
    <property type="term" value="F:DNA binding"/>
    <property type="evidence" value="ECO:0007669"/>
    <property type="project" value="UniProtKB-UniRule"/>
</dbReference>
<dbReference type="Pfam" id="PF22022">
    <property type="entry name" value="Phage_int_M"/>
    <property type="match status" value="1"/>
</dbReference>
<dbReference type="InterPro" id="IPR010998">
    <property type="entry name" value="Integrase_recombinase_N"/>
</dbReference>
<evidence type="ECO:0000256" key="2">
    <source>
        <dbReference type="ARBA" id="ARBA00022908"/>
    </source>
</evidence>
<evidence type="ECO:0000313" key="8">
    <source>
        <dbReference type="EMBL" id="MBC2881821.1"/>
    </source>
</evidence>
<evidence type="ECO:0000256" key="3">
    <source>
        <dbReference type="ARBA" id="ARBA00023125"/>
    </source>
</evidence>
<evidence type="ECO:0000256" key="5">
    <source>
        <dbReference type="PROSITE-ProRule" id="PRU01248"/>
    </source>
</evidence>
<dbReference type="Gene3D" id="1.10.443.10">
    <property type="entry name" value="Intergrase catalytic core"/>
    <property type="match status" value="1"/>
</dbReference>
<dbReference type="InterPro" id="IPR025166">
    <property type="entry name" value="Integrase_DNA_bind_dom"/>
</dbReference>
<dbReference type="EMBL" id="JACLZK010000001">
    <property type="protein sequence ID" value="MBC2881821.1"/>
    <property type="molecule type" value="Genomic_DNA"/>
</dbReference>
<evidence type="ECO:0000259" key="7">
    <source>
        <dbReference type="PROSITE" id="PS51900"/>
    </source>
</evidence>
<dbReference type="PROSITE" id="PS51900">
    <property type="entry name" value="CB"/>
    <property type="match status" value="1"/>
</dbReference>
<proteinExistence type="inferred from homology"/>
<dbReference type="InterPro" id="IPR013762">
    <property type="entry name" value="Integrase-like_cat_sf"/>
</dbReference>
<comment type="caution">
    <text evidence="8">The sequence shown here is derived from an EMBL/GenBank/DDBJ whole genome shotgun (WGS) entry which is preliminary data.</text>
</comment>
<dbReference type="AlphaFoldDB" id="A0A842J2M9"/>
<dbReference type="SUPFAM" id="SSF56349">
    <property type="entry name" value="DNA breaking-rejoining enzymes"/>
    <property type="match status" value="1"/>
</dbReference>